<evidence type="ECO:0000256" key="3">
    <source>
        <dbReference type="ARBA" id="ARBA00010137"/>
    </source>
</evidence>
<feature type="domain" description="CENP-T/Histone H4 histone fold" evidence="16">
    <location>
        <begin position="651"/>
        <end position="744"/>
    </location>
</feature>
<keyword evidence="10" id="KW-0539">Nucleus</keyword>
<feature type="compositionally biased region" description="Basic residues" evidence="15">
    <location>
        <begin position="70"/>
        <end position="81"/>
    </location>
</feature>
<dbReference type="InterPro" id="IPR028255">
    <property type="entry name" value="CENP-T"/>
</dbReference>
<feature type="compositionally biased region" description="Low complexity" evidence="15">
    <location>
        <begin position="628"/>
        <end position="640"/>
    </location>
</feature>
<dbReference type="Bgee" id="ENSOANG00000005197">
    <property type="expression patterns" value="Expressed in testis and 7 other cell types or tissues"/>
</dbReference>
<dbReference type="GeneID" id="100092321"/>
<keyword evidence="9" id="KW-0238">DNA-binding</keyword>
<evidence type="ECO:0000259" key="17">
    <source>
        <dbReference type="Pfam" id="PF16171"/>
    </source>
</evidence>
<dbReference type="CDD" id="cd22920">
    <property type="entry name" value="HFD_CENP-T"/>
    <property type="match status" value="1"/>
</dbReference>
<dbReference type="InParanoid" id="F7C6J9"/>
<dbReference type="Ensembl" id="ENSOANT00000008256.3">
    <property type="protein sequence ID" value="ENSOANP00000008254.3"/>
    <property type="gene ID" value="ENSOANG00000005197.3"/>
</dbReference>
<feature type="compositionally biased region" description="Acidic residues" evidence="15">
    <location>
        <begin position="533"/>
        <end position="583"/>
    </location>
</feature>
<feature type="compositionally biased region" description="Acidic residues" evidence="15">
    <location>
        <begin position="454"/>
        <end position="520"/>
    </location>
</feature>
<evidence type="ECO:0000259" key="16">
    <source>
        <dbReference type="Pfam" id="PF15511"/>
    </source>
</evidence>
<keyword evidence="6" id="KW-0132">Cell division</keyword>
<dbReference type="OrthoDB" id="10071681at2759"/>
<evidence type="ECO:0000256" key="1">
    <source>
        <dbReference type="ARBA" id="ARBA00004123"/>
    </source>
</evidence>
<dbReference type="Proteomes" id="UP000002279">
    <property type="component" value="Chromosome 11"/>
</dbReference>
<feature type="compositionally biased region" description="Basic and acidic residues" evidence="15">
    <location>
        <begin position="312"/>
        <end position="323"/>
    </location>
</feature>
<comment type="subcellular location">
    <subcellularLocation>
        <location evidence="2">Chromosome</location>
        <location evidence="2">Centromere</location>
        <location evidence="2">Kinetochore</location>
    </subcellularLocation>
    <subcellularLocation>
        <location evidence="1">Nucleus</location>
    </subcellularLocation>
</comment>
<dbReference type="GO" id="GO:0051301">
    <property type="term" value="P:cell division"/>
    <property type="evidence" value="ECO:0007669"/>
    <property type="project" value="UniProtKB-KW"/>
</dbReference>
<dbReference type="RefSeq" id="XP_028932117.1">
    <property type="nucleotide sequence ID" value="XM_029076284.2"/>
</dbReference>
<dbReference type="GO" id="GO:0000278">
    <property type="term" value="P:mitotic cell cycle"/>
    <property type="evidence" value="ECO:0000318"/>
    <property type="project" value="GO_Central"/>
</dbReference>
<evidence type="ECO:0000256" key="9">
    <source>
        <dbReference type="ARBA" id="ARBA00023125"/>
    </source>
</evidence>
<feature type="region of interest" description="Disordered" evidence="15">
    <location>
        <begin position="293"/>
        <end position="650"/>
    </location>
</feature>
<keyword evidence="7" id="KW-0498">Mitosis</keyword>
<dbReference type="PANTHER" id="PTHR46904">
    <property type="entry name" value="CENTROMERE PROTEIN T"/>
    <property type="match status" value="1"/>
</dbReference>
<dbReference type="RefSeq" id="XP_028932118.1">
    <property type="nucleotide sequence ID" value="XM_029076285.2"/>
</dbReference>
<dbReference type="Pfam" id="PF15511">
    <property type="entry name" value="CENP-T_C"/>
    <property type="match status" value="1"/>
</dbReference>
<keyword evidence="5" id="KW-0158">Chromosome</keyword>
<accession>F7C6J9</accession>
<evidence type="ECO:0000256" key="10">
    <source>
        <dbReference type="ARBA" id="ARBA00023242"/>
    </source>
</evidence>
<evidence type="ECO:0000313" key="19">
    <source>
        <dbReference type="Proteomes" id="UP000002279"/>
    </source>
</evidence>
<dbReference type="SUPFAM" id="SSF47113">
    <property type="entry name" value="Histone-fold"/>
    <property type="match status" value="1"/>
</dbReference>
<dbReference type="GO" id="GO:0005634">
    <property type="term" value="C:nucleus"/>
    <property type="evidence" value="ECO:0007669"/>
    <property type="project" value="UniProtKB-SubCell"/>
</dbReference>
<dbReference type="GO" id="GO:0000776">
    <property type="term" value="C:kinetochore"/>
    <property type="evidence" value="ECO:0007669"/>
    <property type="project" value="UniProtKB-KW"/>
</dbReference>
<dbReference type="AlphaFoldDB" id="F7C6J9"/>
<keyword evidence="11" id="KW-0131">Cell cycle</keyword>
<proteinExistence type="inferred from homology"/>
<dbReference type="Gene3D" id="1.10.20.10">
    <property type="entry name" value="Histone, subunit A"/>
    <property type="match status" value="1"/>
</dbReference>
<dbReference type="GO" id="GO:0003677">
    <property type="term" value="F:DNA binding"/>
    <property type="evidence" value="ECO:0007669"/>
    <property type="project" value="UniProtKB-KW"/>
</dbReference>
<reference evidence="18" key="2">
    <citation type="submission" date="2025-08" db="UniProtKB">
        <authorList>
            <consortium name="Ensembl"/>
        </authorList>
    </citation>
    <scope>IDENTIFICATION</scope>
    <source>
        <strain evidence="18">Glennie</strain>
    </source>
</reference>
<feature type="compositionally biased region" description="Basic and acidic residues" evidence="15">
    <location>
        <begin position="369"/>
        <end position="385"/>
    </location>
</feature>
<evidence type="ECO:0000256" key="6">
    <source>
        <dbReference type="ARBA" id="ARBA00022618"/>
    </source>
</evidence>
<evidence type="ECO:0000256" key="2">
    <source>
        <dbReference type="ARBA" id="ARBA00004629"/>
    </source>
</evidence>
<name>F7C6J9_ORNAN</name>
<dbReference type="OMA" id="YFQHLCN"/>
<evidence type="ECO:0000256" key="12">
    <source>
        <dbReference type="ARBA" id="ARBA00023328"/>
    </source>
</evidence>
<protein>
    <recommendedName>
        <fullName evidence="4">Centromere protein T</fullName>
    </recommendedName>
</protein>
<evidence type="ECO:0000256" key="4">
    <source>
        <dbReference type="ARBA" id="ARBA00016401"/>
    </source>
</evidence>
<sequence>MASLPEDDLTTRTLLKRVLATEPPHTPLPVPGHDRKPKLETRRRSLRLSGPPLPPPETPATSSPSMTLRNRMKERVRRSMRITRASSSRPPESQASSRPAPPRRDKMDEETPRTILRNIMQTAPEASMLVPNSPAPAVEEVQPLQESRQSSLDLQLPELEPLVPMARAQLGTGRKRRKLRLSEFERGVDQGLAASVGAPSLTIPAEEPLASANTSSLTKSFNLSLTALVLPESVKRPGLARRPRTRKAISLEAFEQGLEKTPLPTQEAAQAASADSWVVADTLLGDTQLFLQASPWDQSRPHHSQVQPAGEGKQDPDKADAHQTRSPSSAASRLSPARQVDGASRSLDGAQVSRQSLGIRHSARFTPTRNKDIREAGAEPGHRSGMELAAVGEREARAVEEEGQVAGLAGKGKAAPLAGEDVATTAMGEREGTPLAGEDGTSAVTGEGKAASLAEEDEAHILEAEEEAEVAESVEEEKEGEVVSEEDGATVEEEESEEAESIEEEEGDEVAAMGEEEDEVTPLVEKDEAVTVGEEEDEAVTTEEEAEAIEEDEVMEEDEPEPLVEEDGLATTEEEEVETEAEGSEEHTGAVQEAEISLKTPAFIQAKRQQAFAPSASPSPARSPPKSFPTKQARARGPARAPRPPRTPGSALLSHYAKIFGFYAKMPVEKAAYKVVEKSLDRYFRQLGDDLEVFTSHAGRKTVEAEDLELLMRRQGLVTDDVSLHVLVERHLPMEYRRLLIPCATSGNRVSPALGQRKL</sequence>
<dbReference type="CTD" id="80152"/>
<feature type="compositionally biased region" description="Low complexity" evidence="15">
    <location>
        <begin position="325"/>
        <end position="338"/>
    </location>
</feature>
<feature type="region of interest" description="Disordered" evidence="15">
    <location>
        <begin position="1"/>
        <end position="110"/>
    </location>
</feature>
<dbReference type="PANTHER" id="PTHR46904:SF1">
    <property type="entry name" value="CENTROMERE PROTEIN T"/>
    <property type="match status" value="1"/>
</dbReference>
<evidence type="ECO:0000256" key="15">
    <source>
        <dbReference type="SAM" id="MobiDB-lite"/>
    </source>
</evidence>
<dbReference type="GO" id="GO:0051382">
    <property type="term" value="P:kinetochore assembly"/>
    <property type="evidence" value="ECO:0007669"/>
    <property type="project" value="InterPro"/>
</dbReference>
<dbReference type="Pfam" id="PF16171">
    <property type="entry name" value="CENP-T_N"/>
    <property type="match status" value="1"/>
</dbReference>
<dbReference type="InterPro" id="IPR009072">
    <property type="entry name" value="Histone-fold"/>
</dbReference>
<gene>
    <name evidence="18" type="primary">CENPT</name>
</gene>
<dbReference type="GO" id="GO:0046982">
    <property type="term" value="F:protein heterodimerization activity"/>
    <property type="evidence" value="ECO:0007669"/>
    <property type="project" value="InterPro"/>
</dbReference>
<comment type="subunit">
    <text evidence="14">Component of the CENPA-CAD complex, composed of CENPI, CENPK, CENPL, CENPO, CENPP, CENPQ, CENPR and CENPS. The CENPA-CAD complex is probably recruited on centromeres by the CENPA-NAC complex, at least composed of CENPA, CENPC, CENPH, CENPM, CENPN, CENPT and CENPU. Identified in a centromeric complex containing histones H2A, H2B, H3 and H4, and at least CENPA, CENPB, CENPC, CENPT, CENPN, HJURP, SUPT16H, SSRP1 and RSF1. Interacts (via N-terminus) with the NDC80 complex. Heterodimer with CENPW; this dimer coassembles with CENPS-CENPX heterodimers at centromeres to form the tetrameric CENP-T-W-S-X complex.</text>
</comment>
<evidence type="ECO:0000256" key="5">
    <source>
        <dbReference type="ARBA" id="ARBA00022454"/>
    </source>
</evidence>
<keyword evidence="8" id="KW-0995">Kinetochore</keyword>
<organism evidence="18 19">
    <name type="scientific">Ornithorhynchus anatinus</name>
    <name type="common">Duckbill platypus</name>
    <dbReference type="NCBI Taxonomy" id="9258"/>
    <lineage>
        <taxon>Eukaryota</taxon>
        <taxon>Metazoa</taxon>
        <taxon>Chordata</taxon>
        <taxon>Craniata</taxon>
        <taxon>Vertebrata</taxon>
        <taxon>Euteleostomi</taxon>
        <taxon>Mammalia</taxon>
        <taxon>Monotremata</taxon>
        <taxon>Ornithorhynchidae</taxon>
        <taxon>Ornithorhynchus</taxon>
    </lineage>
</organism>
<feature type="compositionally biased region" description="Low complexity" evidence="15">
    <location>
        <begin position="611"/>
        <end position="620"/>
    </location>
</feature>
<feature type="compositionally biased region" description="Low complexity" evidence="15">
    <location>
        <begin position="84"/>
        <end position="98"/>
    </location>
</feature>
<feature type="compositionally biased region" description="Low complexity" evidence="15">
    <location>
        <begin position="404"/>
        <end position="419"/>
    </location>
</feature>
<evidence type="ECO:0000256" key="8">
    <source>
        <dbReference type="ARBA" id="ARBA00022838"/>
    </source>
</evidence>
<dbReference type="InterPro" id="IPR032373">
    <property type="entry name" value="CENP-T_N"/>
</dbReference>
<evidence type="ECO:0000256" key="7">
    <source>
        <dbReference type="ARBA" id="ARBA00022776"/>
    </source>
</evidence>
<dbReference type="KEGG" id="oaa:100092321"/>
<reference evidence="18" key="3">
    <citation type="submission" date="2025-09" db="UniProtKB">
        <authorList>
            <consortium name="Ensembl"/>
        </authorList>
    </citation>
    <scope>IDENTIFICATION</scope>
    <source>
        <strain evidence="18">Glennie</strain>
    </source>
</reference>
<dbReference type="GO" id="GO:0007059">
    <property type="term" value="P:chromosome segregation"/>
    <property type="evidence" value="ECO:0000318"/>
    <property type="project" value="GO_Central"/>
</dbReference>
<comment type="similarity">
    <text evidence="3">Belongs to the CENP-T/CNN1 family.</text>
</comment>
<evidence type="ECO:0000256" key="13">
    <source>
        <dbReference type="ARBA" id="ARBA00045461"/>
    </source>
</evidence>
<evidence type="ECO:0000256" key="14">
    <source>
        <dbReference type="ARBA" id="ARBA00046865"/>
    </source>
</evidence>
<feature type="domain" description="Centromere kinetochore component CENP-T N-terminal" evidence="17">
    <location>
        <begin position="4"/>
        <end position="498"/>
    </location>
</feature>
<keyword evidence="19" id="KW-1185">Reference proteome</keyword>
<evidence type="ECO:0000256" key="11">
    <source>
        <dbReference type="ARBA" id="ARBA00023306"/>
    </source>
</evidence>
<dbReference type="GeneTree" id="ENSGT00390000003044"/>
<dbReference type="FunCoup" id="F7C6J9">
    <property type="interactions" value="1344"/>
</dbReference>
<dbReference type="InterPro" id="IPR035425">
    <property type="entry name" value="CENP-T/H4_C"/>
</dbReference>
<dbReference type="HOGENOM" id="CLU_040180_0_0_1"/>
<reference evidence="18 19" key="1">
    <citation type="journal article" date="2008" name="Nature">
        <title>Genome analysis of the platypus reveals unique signatures of evolution.</title>
        <authorList>
            <person name="Warren W.C."/>
            <person name="Hillier L.W."/>
            <person name="Marshall Graves J.A."/>
            <person name="Birney E."/>
            <person name="Ponting C.P."/>
            <person name="Grutzner F."/>
            <person name="Belov K."/>
            <person name="Miller W."/>
            <person name="Clarke L."/>
            <person name="Chinwalla A.T."/>
            <person name="Yang S.P."/>
            <person name="Heger A."/>
            <person name="Locke D.P."/>
            <person name="Miethke P."/>
            <person name="Waters P.D."/>
            <person name="Veyrunes F."/>
            <person name="Fulton L."/>
            <person name="Fulton B."/>
            <person name="Graves T."/>
            <person name="Wallis J."/>
            <person name="Puente X.S."/>
            <person name="Lopez-Otin C."/>
            <person name="Ordonez G.R."/>
            <person name="Eichler E.E."/>
            <person name="Chen L."/>
            <person name="Cheng Z."/>
            <person name="Deakin J.E."/>
            <person name="Alsop A."/>
            <person name="Thompson K."/>
            <person name="Kirby P."/>
            <person name="Papenfuss A.T."/>
            <person name="Wakefield M.J."/>
            <person name="Olender T."/>
            <person name="Lancet D."/>
            <person name="Huttley G.A."/>
            <person name="Smit A.F."/>
            <person name="Pask A."/>
            <person name="Temple-Smith P."/>
            <person name="Batzer M.A."/>
            <person name="Walker J.A."/>
            <person name="Konkel M.K."/>
            <person name="Harris R.S."/>
            <person name="Whittington C.M."/>
            <person name="Wong E.S."/>
            <person name="Gemmell N.J."/>
            <person name="Buschiazzo E."/>
            <person name="Vargas Jentzsch I.M."/>
            <person name="Merkel A."/>
            <person name="Schmitz J."/>
            <person name="Zemann A."/>
            <person name="Churakov G."/>
            <person name="Kriegs J.O."/>
            <person name="Brosius J."/>
            <person name="Murchison E.P."/>
            <person name="Sachidanandam R."/>
            <person name="Smith C."/>
            <person name="Hannon G.J."/>
            <person name="Tsend-Ayush E."/>
            <person name="McMillan D."/>
            <person name="Attenborough R."/>
            <person name="Rens W."/>
            <person name="Ferguson-Smith M."/>
            <person name="Lefevre C.M."/>
            <person name="Sharp J.A."/>
            <person name="Nicholas K.R."/>
            <person name="Ray D.A."/>
            <person name="Kube M."/>
            <person name="Reinhardt R."/>
            <person name="Pringle T.H."/>
            <person name="Taylor J."/>
            <person name="Jones R.C."/>
            <person name="Nixon B."/>
            <person name="Dacheux J.L."/>
            <person name="Niwa H."/>
            <person name="Sekita Y."/>
            <person name="Huang X."/>
            <person name="Stark A."/>
            <person name="Kheradpour P."/>
            <person name="Kellis M."/>
            <person name="Flicek P."/>
            <person name="Chen Y."/>
            <person name="Webber C."/>
            <person name="Hardison R."/>
            <person name="Nelson J."/>
            <person name="Hallsworth-Pepin K."/>
            <person name="Delehaunty K."/>
            <person name="Markovic C."/>
            <person name="Minx P."/>
            <person name="Feng Y."/>
            <person name="Kremitzki C."/>
            <person name="Mitreva M."/>
            <person name="Glasscock J."/>
            <person name="Wylie T."/>
            <person name="Wohldmann P."/>
            <person name="Thiru P."/>
            <person name="Nhan M.N."/>
            <person name="Pohl C.S."/>
            <person name="Smith S.M."/>
            <person name="Hou S."/>
            <person name="Nefedov M."/>
            <person name="de Jong P.J."/>
            <person name="Renfree M.B."/>
            <person name="Mardis E.R."/>
            <person name="Wilson R.K."/>
        </authorList>
    </citation>
    <scope>NUCLEOTIDE SEQUENCE [LARGE SCALE GENOMIC DNA]</scope>
    <source>
        <strain evidence="18 19">Glennie</strain>
    </source>
</reference>
<comment type="function">
    <text evidence="13">Component of the CENPA-NAC (nucleosome-associated) complex, a complex that plays a central role in assembly of kinetochore proteins, mitotic progression and chromosome segregation. The CENPA-NAC complex recruits the CENPA-CAD (nucleosome distal) complex and may be involved in incorporation of newly synthesized CENPA into centromeres. Part of a nucleosome-associated complex that binds specifically to histone H3-containing nucleosomes at the centromere, as opposed to nucleosomes containing CENPA. Component of the heterotetrameric CENP-T-W-S-X complex that binds and supercoils DNA, and plays an important role in kinetochore assembly. CENPT has a fundamental role in kinetochore assembly and function. It is one of the inner kinetochore proteins, with most further proteins binding downstream. Required for normal chromosome organization and normal progress through mitosis.</text>
</comment>
<keyword evidence="12" id="KW-0137">Centromere</keyword>
<evidence type="ECO:0000313" key="18">
    <source>
        <dbReference type="Ensembl" id="ENSOANP00000008254.3"/>
    </source>
</evidence>
<feature type="compositionally biased region" description="Basic and acidic residues" evidence="15">
    <location>
        <begin position="32"/>
        <end position="43"/>
    </location>
</feature>